<keyword evidence="2" id="KW-1185">Reference proteome</keyword>
<dbReference type="RefSeq" id="WP_184794673.1">
    <property type="nucleotide sequence ID" value="NZ_JACHMY010000001.1"/>
</dbReference>
<dbReference type="AlphaFoldDB" id="A0A7W9J3H7"/>
<comment type="caution">
    <text evidence="1">The sequence shown here is derived from an EMBL/GenBank/DDBJ whole genome shotgun (WGS) entry which is preliminary data.</text>
</comment>
<accession>A0A7W9J3H7</accession>
<name>A0A7W9J3H7_9ACTN</name>
<reference evidence="1 2" key="1">
    <citation type="submission" date="2020-08" db="EMBL/GenBank/DDBJ databases">
        <title>Sequencing the genomes of 1000 actinobacteria strains.</title>
        <authorList>
            <person name="Klenk H.-P."/>
        </authorList>
    </citation>
    <scope>NUCLEOTIDE SEQUENCE [LARGE SCALE GENOMIC DNA]</scope>
    <source>
        <strain evidence="1 2">DSM 28967</strain>
    </source>
</reference>
<dbReference type="EMBL" id="JACHMY010000001">
    <property type="protein sequence ID" value="MBB5834971.1"/>
    <property type="molecule type" value="Genomic_DNA"/>
</dbReference>
<evidence type="ECO:0000313" key="2">
    <source>
        <dbReference type="Proteomes" id="UP000549971"/>
    </source>
</evidence>
<evidence type="ECO:0008006" key="3">
    <source>
        <dbReference type="Google" id="ProtNLM"/>
    </source>
</evidence>
<proteinExistence type="predicted"/>
<dbReference type="InterPro" id="IPR036291">
    <property type="entry name" value="NAD(P)-bd_dom_sf"/>
</dbReference>
<sequence length="325" mass="33676">MHPVLILGGTGQAGSDTARQLRRQHPNLPITIAGRDLGRAQKVADELGGATAVTIDLRSRGLGLPAGHTYSAVVAALWDSHHNGLHYAQDHGVPYLSISSALVDTSPEIVAAAQRPTAAPILVASHWCAGIAVLATLAVAQDFARVDSVRVQALLDELDIGGPAGAADLERWSTATTAGLVRRDGTFQWITDVDAELVSADGSVYAAQSLPILDVTSLALATGAADVRFDMGVGESAGRRTGGQASVEVRIDLEGTDRAGNAHTTTRYLTHSAGQRPLTALGITLGVESLLGLTSTPAAPGLHTPESLIDPSYAVERLLELGATF</sequence>
<dbReference type="SUPFAM" id="SSF51735">
    <property type="entry name" value="NAD(P)-binding Rossmann-fold domains"/>
    <property type="match status" value="1"/>
</dbReference>
<evidence type="ECO:0000313" key="1">
    <source>
        <dbReference type="EMBL" id="MBB5834971.1"/>
    </source>
</evidence>
<protein>
    <recommendedName>
        <fullName evidence="3">Saccharopine dehydrogenase</fullName>
    </recommendedName>
</protein>
<dbReference type="Gene3D" id="3.40.50.720">
    <property type="entry name" value="NAD(P)-binding Rossmann-like Domain"/>
    <property type="match status" value="1"/>
</dbReference>
<organism evidence="1 2">
    <name type="scientific">Kribbella italica</name>
    <dbReference type="NCBI Taxonomy" id="1540520"/>
    <lineage>
        <taxon>Bacteria</taxon>
        <taxon>Bacillati</taxon>
        <taxon>Actinomycetota</taxon>
        <taxon>Actinomycetes</taxon>
        <taxon>Propionibacteriales</taxon>
        <taxon>Kribbellaceae</taxon>
        <taxon>Kribbella</taxon>
    </lineage>
</organism>
<gene>
    <name evidence="1" type="ORF">HDA39_001705</name>
</gene>
<dbReference type="Proteomes" id="UP000549971">
    <property type="component" value="Unassembled WGS sequence"/>
</dbReference>